<gene>
    <name evidence="1" type="ORF">A2561_02400</name>
</gene>
<sequence>MQNKIANENTENIKSLGELLKRIHNRLNLEGYFLKGGKIWNIFKCVPKELTFEVEIDNINSKNKKYGTKSNTKKYDRNRK</sequence>
<dbReference type="Proteomes" id="UP000178935">
    <property type="component" value="Unassembled WGS sequence"/>
</dbReference>
<accession>A0A1G2JSJ3</accession>
<evidence type="ECO:0000313" key="1">
    <source>
        <dbReference type="EMBL" id="OGZ89238.1"/>
    </source>
</evidence>
<dbReference type="EMBL" id="MHPU01000009">
    <property type="protein sequence ID" value="OGZ89238.1"/>
    <property type="molecule type" value="Genomic_DNA"/>
</dbReference>
<reference evidence="1 2" key="1">
    <citation type="journal article" date="2016" name="Nat. Commun.">
        <title>Thousands of microbial genomes shed light on interconnected biogeochemical processes in an aquifer system.</title>
        <authorList>
            <person name="Anantharaman K."/>
            <person name="Brown C.T."/>
            <person name="Hug L.A."/>
            <person name="Sharon I."/>
            <person name="Castelle C.J."/>
            <person name="Probst A.J."/>
            <person name="Thomas B.C."/>
            <person name="Singh A."/>
            <person name="Wilkins M.J."/>
            <person name="Karaoz U."/>
            <person name="Brodie E.L."/>
            <person name="Williams K.H."/>
            <person name="Hubbard S.S."/>
            <person name="Banfield J.F."/>
        </authorList>
    </citation>
    <scope>NUCLEOTIDE SEQUENCE [LARGE SCALE GENOMIC DNA]</scope>
</reference>
<organism evidence="1 2">
    <name type="scientific">Candidatus Staskawiczbacteria bacterium RIFOXYD1_FULL_32_13</name>
    <dbReference type="NCBI Taxonomy" id="1802234"/>
    <lineage>
        <taxon>Bacteria</taxon>
        <taxon>Candidatus Staskawicziibacteriota</taxon>
    </lineage>
</organism>
<name>A0A1G2JSJ3_9BACT</name>
<protein>
    <submittedName>
        <fullName evidence="1">Uncharacterized protein</fullName>
    </submittedName>
</protein>
<evidence type="ECO:0000313" key="2">
    <source>
        <dbReference type="Proteomes" id="UP000178935"/>
    </source>
</evidence>
<comment type="caution">
    <text evidence="1">The sequence shown here is derived from an EMBL/GenBank/DDBJ whole genome shotgun (WGS) entry which is preliminary data.</text>
</comment>
<dbReference type="AlphaFoldDB" id="A0A1G2JSJ3"/>
<proteinExistence type="predicted"/>